<comment type="caution">
    <text evidence="3">The sequence shown here is derived from an EMBL/GenBank/DDBJ whole genome shotgun (WGS) entry which is preliminary data.</text>
</comment>
<dbReference type="PROSITE" id="PS51462">
    <property type="entry name" value="NUDIX"/>
    <property type="match status" value="1"/>
</dbReference>
<sequence length="169" mass="18616">MREKVIAYVVRRRAQRIQLLVFDHVGMPEAGTQVPAGTVNPCETPVEAVLREVSEEVGVADPEVVAYLGQYCYFSAGRHEHHLRHVFLLTPPAPLPESWTITVGGDGEDRGLLFHCFWIDVAYAAAALAGEQGLYLDPARCAELLPPSVHRRTTMSPLPSSVYRVGVLL</sequence>
<organism evidence="3 4">
    <name type="scientific">Symbiobacterium terraclitae</name>
    <dbReference type="NCBI Taxonomy" id="557451"/>
    <lineage>
        <taxon>Bacteria</taxon>
        <taxon>Bacillati</taxon>
        <taxon>Bacillota</taxon>
        <taxon>Clostridia</taxon>
        <taxon>Eubacteriales</taxon>
        <taxon>Symbiobacteriaceae</taxon>
        <taxon>Symbiobacterium</taxon>
    </lineage>
</organism>
<dbReference type="Pfam" id="PF00293">
    <property type="entry name" value="NUDIX"/>
    <property type="match status" value="1"/>
</dbReference>
<dbReference type="CDD" id="cd04663">
    <property type="entry name" value="NUDIX_Hydrolase"/>
    <property type="match status" value="1"/>
</dbReference>
<dbReference type="SUPFAM" id="SSF55811">
    <property type="entry name" value="Nudix"/>
    <property type="match status" value="1"/>
</dbReference>
<reference evidence="3 4" key="1">
    <citation type="submission" date="2021-03" db="EMBL/GenBank/DDBJ databases">
        <title>Genomic Encyclopedia of Type Strains, Phase IV (KMG-IV): sequencing the most valuable type-strain genomes for metagenomic binning, comparative biology and taxonomic classification.</title>
        <authorList>
            <person name="Goeker M."/>
        </authorList>
    </citation>
    <scope>NUCLEOTIDE SEQUENCE [LARGE SCALE GENOMIC DNA]</scope>
    <source>
        <strain evidence="3 4">DSM 27138</strain>
    </source>
</reference>
<keyword evidence="1" id="KW-0378">Hydrolase</keyword>
<dbReference type="EMBL" id="JAGGLG010000006">
    <property type="protein sequence ID" value="MBP2017620.1"/>
    <property type="molecule type" value="Genomic_DNA"/>
</dbReference>
<protein>
    <submittedName>
        <fullName evidence="3">ADP-ribose pyrophosphatase YjhB (NUDIX family)</fullName>
    </submittedName>
</protein>
<evidence type="ECO:0000259" key="2">
    <source>
        <dbReference type="PROSITE" id="PS51462"/>
    </source>
</evidence>
<keyword evidence="4" id="KW-1185">Reference proteome</keyword>
<name>A0ABS4JQ19_9FIRM</name>
<dbReference type="Gene3D" id="3.90.79.10">
    <property type="entry name" value="Nucleoside Triphosphate Pyrophosphohydrolase"/>
    <property type="match status" value="1"/>
</dbReference>
<dbReference type="InterPro" id="IPR015797">
    <property type="entry name" value="NUDIX_hydrolase-like_dom_sf"/>
</dbReference>
<accession>A0ABS4JQ19</accession>
<dbReference type="RefSeq" id="WP_209465763.1">
    <property type="nucleotide sequence ID" value="NZ_JAGGLG010000006.1"/>
</dbReference>
<dbReference type="InterPro" id="IPR000086">
    <property type="entry name" value="NUDIX_hydrolase_dom"/>
</dbReference>
<dbReference type="PROSITE" id="PS00893">
    <property type="entry name" value="NUDIX_BOX"/>
    <property type="match status" value="1"/>
</dbReference>
<feature type="domain" description="Nudix hydrolase" evidence="2">
    <location>
        <begin position="1"/>
        <end position="141"/>
    </location>
</feature>
<dbReference type="InterPro" id="IPR020084">
    <property type="entry name" value="NUDIX_hydrolase_CS"/>
</dbReference>
<gene>
    <name evidence="3" type="ORF">J2Z79_001005</name>
</gene>
<proteinExistence type="predicted"/>
<dbReference type="Proteomes" id="UP001519289">
    <property type="component" value="Unassembled WGS sequence"/>
</dbReference>
<evidence type="ECO:0000313" key="4">
    <source>
        <dbReference type="Proteomes" id="UP001519289"/>
    </source>
</evidence>
<evidence type="ECO:0000313" key="3">
    <source>
        <dbReference type="EMBL" id="MBP2017620.1"/>
    </source>
</evidence>
<evidence type="ECO:0000256" key="1">
    <source>
        <dbReference type="ARBA" id="ARBA00022801"/>
    </source>
</evidence>